<gene>
    <name evidence="1" type="ORF">LCGC14_0816700</name>
</gene>
<dbReference type="InterPro" id="IPR029052">
    <property type="entry name" value="Metallo-depent_PP-like"/>
</dbReference>
<sequence>PHIPFQDQRVIREVELFMEELQPDMIVYPGDIGDWYGISSFDKNPSRADRLQSDLSSVGAMFKRQRALCPNARMIEEDGNHEDRLRRFIWRHPGVAGLRDLDLARLMRVEDTWEVLPYKSLVEYASLLIEHGDLVRQHAAYTAKAMFEKRGSSGIVGHTHRFGVYTRRDASEEYIYVENGCTCRLDPEYAPFPNWQQSFTYVIAYDPHHLCVIPVPITAQGFRAEGRWYGRKE</sequence>
<evidence type="ECO:0008006" key="2">
    <source>
        <dbReference type="Google" id="ProtNLM"/>
    </source>
</evidence>
<feature type="non-terminal residue" evidence="1">
    <location>
        <position position="1"/>
    </location>
</feature>
<dbReference type="AlphaFoldDB" id="A0A0F9SSI5"/>
<protein>
    <recommendedName>
        <fullName evidence="2">Calcineurin-like phosphoesterase domain-containing protein</fullName>
    </recommendedName>
</protein>
<name>A0A0F9SSI5_9ZZZZ</name>
<accession>A0A0F9SSI5</accession>
<dbReference type="SUPFAM" id="SSF56300">
    <property type="entry name" value="Metallo-dependent phosphatases"/>
    <property type="match status" value="1"/>
</dbReference>
<proteinExistence type="predicted"/>
<evidence type="ECO:0000313" key="1">
    <source>
        <dbReference type="EMBL" id="KKN32173.1"/>
    </source>
</evidence>
<comment type="caution">
    <text evidence="1">The sequence shown here is derived from an EMBL/GenBank/DDBJ whole genome shotgun (WGS) entry which is preliminary data.</text>
</comment>
<dbReference type="EMBL" id="LAZR01002272">
    <property type="protein sequence ID" value="KKN32173.1"/>
    <property type="molecule type" value="Genomic_DNA"/>
</dbReference>
<organism evidence="1">
    <name type="scientific">marine sediment metagenome</name>
    <dbReference type="NCBI Taxonomy" id="412755"/>
    <lineage>
        <taxon>unclassified sequences</taxon>
        <taxon>metagenomes</taxon>
        <taxon>ecological metagenomes</taxon>
    </lineage>
</organism>
<reference evidence="1" key="1">
    <citation type="journal article" date="2015" name="Nature">
        <title>Complex archaea that bridge the gap between prokaryotes and eukaryotes.</title>
        <authorList>
            <person name="Spang A."/>
            <person name="Saw J.H."/>
            <person name="Jorgensen S.L."/>
            <person name="Zaremba-Niedzwiedzka K."/>
            <person name="Martijn J."/>
            <person name="Lind A.E."/>
            <person name="van Eijk R."/>
            <person name="Schleper C."/>
            <person name="Guy L."/>
            <person name="Ettema T.J."/>
        </authorList>
    </citation>
    <scope>NUCLEOTIDE SEQUENCE</scope>
</reference>